<reference evidence="2 3" key="1">
    <citation type="submission" date="2019-02" db="EMBL/GenBank/DDBJ databases">
        <title>Deep-cultivation of Planctomycetes and their phenomic and genomic characterization uncovers novel biology.</title>
        <authorList>
            <person name="Wiegand S."/>
            <person name="Jogler M."/>
            <person name="Boedeker C."/>
            <person name="Pinto D."/>
            <person name="Vollmers J."/>
            <person name="Rivas-Marin E."/>
            <person name="Kohn T."/>
            <person name="Peeters S.H."/>
            <person name="Heuer A."/>
            <person name="Rast P."/>
            <person name="Oberbeckmann S."/>
            <person name="Bunk B."/>
            <person name="Jeske O."/>
            <person name="Meyerdierks A."/>
            <person name="Storesund J.E."/>
            <person name="Kallscheuer N."/>
            <person name="Luecker S."/>
            <person name="Lage O.M."/>
            <person name="Pohl T."/>
            <person name="Merkel B.J."/>
            <person name="Hornburger P."/>
            <person name="Mueller R.-W."/>
            <person name="Bruemmer F."/>
            <person name="Labrenz M."/>
            <person name="Spormann A.M."/>
            <person name="Op Den Camp H."/>
            <person name="Overmann J."/>
            <person name="Amann R."/>
            <person name="Jetten M.S.M."/>
            <person name="Mascher T."/>
            <person name="Medema M.H."/>
            <person name="Devos D.P."/>
            <person name="Kaster A.-K."/>
            <person name="Ovreas L."/>
            <person name="Rohde M."/>
            <person name="Galperin M.Y."/>
            <person name="Jogler C."/>
        </authorList>
    </citation>
    <scope>NUCLEOTIDE SEQUENCE [LARGE SCALE GENOMIC DNA]</scope>
    <source>
        <strain evidence="2 3">Poly51</strain>
    </source>
</reference>
<dbReference type="InterPro" id="IPR011335">
    <property type="entry name" value="Restrct_endonuc-II-like"/>
</dbReference>
<dbReference type="Proteomes" id="UP000318288">
    <property type="component" value="Unassembled WGS sequence"/>
</dbReference>
<dbReference type="Gene3D" id="3.90.1570.10">
    <property type="entry name" value="tt1808, chain A"/>
    <property type="match status" value="1"/>
</dbReference>
<accession>A0A5C6FFB6</accession>
<keyword evidence="3" id="KW-1185">Reference proteome</keyword>
<dbReference type="AlphaFoldDB" id="A0A5C6FFB6"/>
<evidence type="ECO:0000259" key="1">
    <source>
        <dbReference type="Pfam" id="PF05685"/>
    </source>
</evidence>
<dbReference type="RefSeq" id="WP_146453643.1">
    <property type="nucleotide sequence ID" value="NZ_SJPW01000001.1"/>
</dbReference>
<gene>
    <name evidence="2" type="ORF">Poly51_03820</name>
</gene>
<name>A0A5C6FFB6_9BACT</name>
<dbReference type="CDD" id="cd06260">
    <property type="entry name" value="DUF820-like"/>
    <property type="match status" value="1"/>
</dbReference>
<dbReference type="InterPro" id="IPR008538">
    <property type="entry name" value="Uma2"/>
</dbReference>
<sequence>MQLIINLPSREETVAFARDCWGRAIADARLSGVEGKFETNSFGQLIVNPPPTFFHNDRAFRIAALIEKLLGGAGRTDVPLETLDGIKVPDAAWFSDERYQLARGRVTIQTAPEICVEVISPSNTEAEMQHKRNLYFEAGAQECWTCDEDGRMSYYEKSLPNDPKPTSTLCPNFPNTITD</sequence>
<dbReference type="PANTHER" id="PTHR34107:SF4">
    <property type="entry name" value="SLL1222 PROTEIN"/>
    <property type="match status" value="1"/>
</dbReference>
<dbReference type="PANTHER" id="PTHR34107">
    <property type="entry name" value="SLL0198 PROTEIN-RELATED"/>
    <property type="match status" value="1"/>
</dbReference>
<feature type="domain" description="Putative restriction endonuclease" evidence="1">
    <location>
        <begin position="35"/>
        <end position="151"/>
    </location>
</feature>
<proteinExistence type="predicted"/>
<dbReference type="InterPro" id="IPR012296">
    <property type="entry name" value="Nuclease_put_TT1808"/>
</dbReference>
<comment type="caution">
    <text evidence="2">The sequence shown here is derived from an EMBL/GenBank/DDBJ whole genome shotgun (WGS) entry which is preliminary data.</text>
</comment>
<dbReference type="SUPFAM" id="SSF52980">
    <property type="entry name" value="Restriction endonuclease-like"/>
    <property type="match status" value="1"/>
</dbReference>
<dbReference type="OrthoDB" id="274259at2"/>
<protein>
    <recommendedName>
        <fullName evidence="1">Putative restriction endonuclease domain-containing protein</fullName>
    </recommendedName>
</protein>
<organism evidence="2 3">
    <name type="scientific">Rubripirellula tenax</name>
    <dbReference type="NCBI Taxonomy" id="2528015"/>
    <lineage>
        <taxon>Bacteria</taxon>
        <taxon>Pseudomonadati</taxon>
        <taxon>Planctomycetota</taxon>
        <taxon>Planctomycetia</taxon>
        <taxon>Pirellulales</taxon>
        <taxon>Pirellulaceae</taxon>
        <taxon>Rubripirellula</taxon>
    </lineage>
</organism>
<dbReference type="EMBL" id="SJPW01000001">
    <property type="protein sequence ID" value="TWU60108.1"/>
    <property type="molecule type" value="Genomic_DNA"/>
</dbReference>
<evidence type="ECO:0000313" key="3">
    <source>
        <dbReference type="Proteomes" id="UP000318288"/>
    </source>
</evidence>
<evidence type="ECO:0000313" key="2">
    <source>
        <dbReference type="EMBL" id="TWU60108.1"/>
    </source>
</evidence>
<dbReference type="Pfam" id="PF05685">
    <property type="entry name" value="Uma2"/>
    <property type="match status" value="1"/>
</dbReference>